<sequence>MKKSLKKVRLIILMTALIVTYFFCERLLGIKTEHGIRQASDMYVQPEDSIDVVFLGSSHIHTNVNTAQLWSEHGIAAYDYSGADQPLWMSYNYLKEICKYQKPKLVVLDLFSVAVYDTEYFKDFIFLSDNLNGFKFSLNKIEMMKNSCRFETLADHFPSFVTWHNRYKELSEVDLKQLFATDYERMAFKGYTPYFGVEEKAEPQEVKEVTELEPKEAEYLQKIKDYCAENDMELMFVTAPHVEEADKAHEIYNRVEQMALDEGYLFLNGMKLFDELGIDCSKDFNDESHLNYWGSCKYTRYLGKLIKESYELPDRRGQEGYESWDRHVEEIKRKVEQNA</sequence>
<protein>
    <recommendedName>
        <fullName evidence="3">SGNH/GDSL hydrolase family protein</fullName>
    </recommendedName>
</protein>
<dbReference type="SUPFAM" id="SSF52266">
    <property type="entry name" value="SGNH hydrolase"/>
    <property type="match status" value="1"/>
</dbReference>
<name>A0A1D9NZ49_9FIRM</name>
<gene>
    <name evidence="1" type="ORF">bhn_I0410</name>
</gene>
<organism evidence="1 2">
    <name type="scientific">Butyrivibrio hungatei</name>
    <dbReference type="NCBI Taxonomy" id="185008"/>
    <lineage>
        <taxon>Bacteria</taxon>
        <taxon>Bacillati</taxon>
        <taxon>Bacillota</taxon>
        <taxon>Clostridia</taxon>
        <taxon>Lachnospirales</taxon>
        <taxon>Lachnospiraceae</taxon>
        <taxon>Butyrivibrio</taxon>
    </lineage>
</organism>
<dbReference type="Proteomes" id="UP000179284">
    <property type="component" value="Chromosome I"/>
</dbReference>
<evidence type="ECO:0008006" key="3">
    <source>
        <dbReference type="Google" id="ProtNLM"/>
    </source>
</evidence>
<keyword evidence="2" id="KW-1185">Reference proteome</keyword>
<reference evidence="2" key="1">
    <citation type="submission" date="2016-10" db="EMBL/GenBank/DDBJ databases">
        <title>The complete genome sequence of the rumen bacterium Butyrivibrio hungatei MB2003.</title>
        <authorList>
            <person name="Palevich N."/>
            <person name="Kelly W.J."/>
            <person name="Leahy S.C."/>
            <person name="Altermann E."/>
            <person name="Rakonjac J."/>
            <person name="Attwood G.T."/>
        </authorList>
    </citation>
    <scope>NUCLEOTIDE SEQUENCE [LARGE SCALE GENOMIC DNA]</scope>
    <source>
        <strain evidence="2">MB2003</strain>
    </source>
</reference>
<accession>A0A1D9NZ49</accession>
<dbReference type="EMBL" id="CP017831">
    <property type="protein sequence ID" value="AOZ95444.1"/>
    <property type="molecule type" value="Genomic_DNA"/>
</dbReference>
<evidence type="ECO:0000313" key="1">
    <source>
        <dbReference type="EMBL" id="AOZ95444.1"/>
    </source>
</evidence>
<dbReference type="AlphaFoldDB" id="A0A1D9NZ49"/>
<dbReference type="KEGG" id="bhu:bhn_I0410"/>
<proteinExistence type="predicted"/>
<dbReference type="RefSeq" id="WP_071175218.1">
    <property type="nucleotide sequence ID" value="NZ_CP017831.1"/>
</dbReference>
<evidence type="ECO:0000313" key="2">
    <source>
        <dbReference type="Proteomes" id="UP000179284"/>
    </source>
</evidence>
<dbReference type="OrthoDB" id="9796702at2"/>